<name>A0A7W2YKU6_9GAMM</name>
<dbReference type="Pfam" id="PF04314">
    <property type="entry name" value="PCuAC"/>
    <property type="match status" value="1"/>
</dbReference>
<dbReference type="PANTHER" id="PTHR36302:SF1">
    <property type="entry name" value="COPPER CHAPERONE PCU(A)C"/>
    <property type="match status" value="1"/>
</dbReference>
<dbReference type="Proteomes" id="UP000539350">
    <property type="component" value="Unassembled WGS sequence"/>
</dbReference>
<keyword evidence="1" id="KW-0732">Signal</keyword>
<comment type="caution">
    <text evidence="2">The sequence shown here is derived from an EMBL/GenBank/DDBJ whole genome shotgun (WGS) entry which is preliminary data.</text>
</comment>
<feature type="chain" id="PRO_5030684809" evidence="1">
    <location>
        <begin position="32"/>
        <end position="161"/>
    </location>
</feature>
<protein>
    <submittedName>
        <fullName evidence="2">Copper chaperone PCu(A)C</fullName>
    </submittedName>
</protein>
<proteinExistence type="predicted"/>
<dbReference type="InterPro" id="IPR058248">
    <property type="entry name" value="Lxx211020-like"/>
</dbReference>
<reference evidence="2 3" key="1">
    <citation type="submission" date="2020-07" db="EMBL/GenBank/DDBJ databases">
        <title>Halieaceae bacterium, F7430, whole genome shotgun sequencing project.</title>
        <authorList>
            <person name="Jiang S."/>
            <person name="Liu Z.W."/>
            <person name="Du Z.J."/>
        </authorList>
    </citation>
    <scope>NUCLEOTIDE SEQUENCE [LARGE SCALE GENOMIC DNA]</scope>
    <source>
        <strain evidence="2 3">F7430</strain>
    </source>
</reference>
<feature type="signal peptide" evidence="1">
    <location>
        <begin position="1"/>
        <end position="31"/>
    </location>
</feature>
<accession>A0A7W2YKU6</accession>
<dbReference type="SUPFAM" id="SSF110087">
    <property type="entry name" value="DR1885-like metal-binding protein"/>
    <property type="match status" value="1"/>
</dbReference>
<dbReference type="InterPro" id="IPR007410">
    <property type="entry name" value="LpqE-like"/>
</dbReference>
<organism evidence="2 3">
    <name type="scientific">Sediminihaliea albiluteola</name>
    <dbReference type="NCBI Taxonomy" id="2758564"/>
    <lineage>
        <taxon>Bacteria</taxon>
        <taxon>Pseudomonadati</taxon>
        <taxon>Pseudomonadota</taxon>
        <taxon>Gammaproteobacteria</taxon>
        <taxon>Cellvibrionales</taxon>
        <taxon>Halieaceae</taxon>
        <taxon>Sediminihaliea</taxon>
    </lineage>
</organism>
<dbReference type="EMBL" id="JACFXU010000017">
    <property type="protein sequence ID" value="MBA6414094.1"/>
    <property type="molecule type" value="Genomic_DNA"/>
</dbReference>
<dbReference type="Gene3D" id="2.60.40.1890">
    <property type="entry name" value="PCu(A)C copper chaperone"/>
    <property type="match status" value="1"/>
</dbReference>
<gene>
    <name evidence="2" type="ORF">H2508_13325</name>
</gene>
<evidence type="ECO:0000256" key="1">
    <source>
        <dbReference type="SAM" id="SignalP"/>
    </source>
</evidence>
<sequence>MTWLSNGGLRRSGSAAACALALLCTVSSVSAEVLLSGAWLRALPPTQNTTAAYVSVHNQGSTSVAVIGGRAELTAKVEVHQSLEEEGFMRMRPVPSLVIAPQESVELAPGGIHLMLLELERMPTEGELLELCLSLDDGSESCTKARVQRGPEQHMDHSQHH</sequence>
<dbReference type="AlphaFoldDB" id="A0A7W2YKU6"/>
<keyword evidence="3" id="KW-1185">Reference proteome</keyword>
<evidence type="ECO:0000313" key="3">
    <source>
        <dbReference type="Proteomes" id="UP000539350"/>
    </source>
</evidence>
<evidence type="ECO:0000313" key="2">
    <source>
        <dbReference type="EMBL" id="MBA6414094.1"/>
    </source>
</evidence>
<dbReference type="PANTHER" id="PTHR36302">
    <property type="entry name" value="BLR7088 PROTEIN"/>
    <property type="match status" value="1"/>
</dbReference>
<dbReference type="RefSeq" id="WP_182174674.1">
    <property type="nucleotide sequence ID" value="NZ_JACFXU010000017.1"/>
</dbReference>
<dbReference type="InterPro" id="IPR036182">
    <property type="entry name" value="PCuAC_sf"/>
</dbReference>